<name>A0A2H0KPT1_9BACT</name>
<dbReference type="PROSITE" id="PS00830">
    <property type="entry name" value="GREAB_2"/>
    <property type="match status" value="1"/>
</dbReference>
<dbReference type="GO" id="GO:0003677">
    <property type="term" value="F:DNA binding"/>
    <property type="evidence" value="ECO:0007669"/>
    <property type="project" value="UniProtKB-UniRule"/>
</dbReference>
<dbReference type="FunFam" id="1.10.287.180:FF:000001">
    <property type="entry name" value="Transcription elongation factor GreA"/>
    <property type="match status" value="1"/>
</dbReference>
<evidence type="ECO:0000259" key="11">
    <source>
        <dbReference type="Pfam" id="PF03449"/>
    </source>
</evidence>
<evidence type="ECO:0000256" key="3">
    <source>
        <dbReference type="ARBA" id="ARBA00023015"/>
    </source>
</evidence>
<dbReference type="Pfam" id="PF03449">
    <property type="entry name" value="GreA_GreB_N"/>
    <property type="match status" value="1"/>
</dbReference>
<dbReference type="NCBIfam" id="NF001263">
    <property type="entry name" value="PRK00226.1-4"/>
    <property type="match status" value="1"/>
</dbReference>
<dbReference type="InterPro" id="IPR001437">
    <property type="entry name" value="Tscrpt_elong_fac_GreA/B_C"/>
</dbReference>
<keyword evidence="3 8" id="KW-0805">Transcription regulation</keyword>
<keyword evidence="12" id="KW-0648">Protein biosynthesis</keyword>
<dbReference type="PANTHER" id="PTHR30437:SF4">
    <property type="entry name" value="TRANSCRIPTION ELONGATION FACTOR GREA"/>
    <property type="match status" value="1"/>
</dbReference>
<evidence type="ECO:0000313" key="12">
    <source>
        <dbReference type="EMBL" id="PIQ74178.1"/>
    </source>
</evidence>
<keyword evidence="5 8" id="KW-0804">Transcription</keyword>
<dbReference type="InterPro" id="IPR023459">
    <property type="entry name" value="Tscrpt_elong_fac_GreA/B_fam"/>
</dbReference>
<dbReference type="GO" id="GO:0006354">
    <property type="term" value="P:DNA-templated transcription elongation"/>
    <property type="evidence" value="ECO:0007669"/>
    <property type="project" value="TreeGrafter"/>
</dbReference>
<dbReference type="NCBIfam" id="TIGR01462">
    <property type="entry name" value="greA"/>
    <property type="match status" value="1"/>
</dbReference>
<evidence type="ECO:0000259" key="10">
    <source>
        <dbReference type="Pfam" id="PF01272"/>
    </source>
</evidence>
<dbReference type="GO" id="GO:0070063">
    <property type="term" value="F:RNA polymerase binding"/>
    <property type="evidence" value="ECO:0007669"/>
    <property type="project" value="InterPro"/>
</dbReference>
<sequence length="149" mass="16549">MQYISREGLEELKVELKQRFKARLEIAKSLEEAKGQGDLSENAEYAEAKENQAFNEGRIMELEQMIKTAMVITKNRKDDKVSVGTVVKTKSGEETAHFHIVGSEEADPAKGKISNESPLGKALLGRKIGETTKAETPRGKVKYKILGIE</sequence>
<evidence type="ECO:0000256" key="5">
    <source>
        <dbReference type="ARBA" id="ARBA00023163"/>
    </source>
</evidence>
<feature type="domain" description="Transcription elongation factor GreA/GreB C-terminal" evidence="10">
    <location>
        <begin position="78"/>
        <end position="149"/>
    </location>
</feature>
<dbReference type="HAMAP" id="MF_00105">
    <property type="entry name" value="GreA_GreB"/>
    <property type="match status" value="1"/>
</dbReference>
<evidence type="ECO:0000256" key="8">
    <source>
        <dbReference type="HAMAP-Rule" id="MF_00105"/>
    </source>
</evidence>
<comment type="function">
    <text evidence="6 8 9">Necessary for efficient RNA polymerase transcription elongation past template-encoded arresting sites. The arresting sites in DNA have the property of trapping a certain fraction of elongating RNA polymerases that pass through, resulting in locked ternary complexes. Cleavage of the nascent transcript by cleavage factors such as GreA or GreB allows the resumption of elongation from the new 3'terminus. GreA releases sequences of 2 to 3 nucleotides.</text>
</comment>
<feature type="domain" description="Transcription elongation factor GreA/GreB N-terminal" evidence="11">
    <location>
        <begin position="3"/>
        <end position="71"/>
    </location>
</feature>
<evidence type="ECO:0000256" key="7">
    <source>
        <dbReference type="ARBA" id="ARBA00030776"/>
    </source>
</evidence>
<dbReference type="PANTHER" id="PTHR30437">
    <property type="entry name" value="TRANSCRIPTION ELONGATION FACTOR GREA"/>
    <property type="match status" value="1"/>
</dbReference>
<dbReference type="InterPro" id="IPR036805">
    <property type="entry name" value="Tscrpt_elong_fac_GreA/B_N_sf"/>
</dbReference>
<dbReference type="SUPFAM" id="SSF54534">
    <property type="entry name" value="FKBP-like"/>
    <property type="match status" value="1"/>
</dbReference>
<dbReference type="InterPro" id="IPR006359">
    <property type="entry name" value="Tscrpt_elong_fac_GreA"/>
</dbReference>
<evidence type="ECO:0000313" key="13">
    <source>
        <dbReference type="Proteomes" id="UP000231550"/>
    </source>
</evidence>
<evidence type="ECO:0000256" key="9">
    <source>
        <dbReference type="RuleBase" id="RU000556"/>
    </source>
</evidence>
<dbReference type="PROSITE" id="PS00829">
    <property type="entry name" value="GREAB_1"/>
    <property type="match status" value="1"/>
</dbReference>
<dbReference type="InterPro" id="IPR028624">
    <property type="entry name" value="Tscrpt_elong_fac_GreA/B"/>
</dbReference>
<evidence type="ECO:0000256" key="6">
    <source>
        <dbReference type="ARBA" id="ARBA00024916"/>
    </source>
</evidence>
<accession>A0A2H0KPT1</accession>
<dbReference type="Pfam" id="PF01272">
    <property type="entry name" value="GreA_GreB"/>
    <property type="match status" value="1"/>
</dbReference>
<comment type="caution">
    <text evidence="12">The sequence shown here is derived from an EMBL/GenBank/DDBJ whole genome shotgun (WGS) entry which is preliminary data.</text>
</comment>
<dbReference type="Gene3D" id="3.10.50.30">
    <property type="entry name" value="Transcription elongation factor, GreA/GreB, C-terminal domain"/>
    <property type="match status" value="1"/>
</dbReference>
<dbReference type="GO" id="GO:0003746">
    <property type="term" value="F:translation elongation factor activity"/>
    <property type="evidence" value="ECO:0007669"/>
    <property type="project" value="UniProtKB-KW"/>
</dbReference>
<dbReference type="GO" id="GO:0032784">
    <property type="term" value="P:regulation of DNA-templated transcription elongation"/>
    <property type="evidence" value="ECO:0007669"/>
    <property type="project" value="UniProtKB-UniRule"/>
</dbReference>
<dbReference type="Proteomes" id="UP000231550">
    <property type="component" value="Unassembled WGS sequence"/>
</dbReference>
<dbReference type="PIRSF" id="PIRSF006092">
    <property type="entry name" value="GreA_GreB"/>
    <property type="match status" value="1"/>
</dbReference>
<proteinExistence type="inferred from homology"/>
<gene>
    <name evidence="8" type="primary">greA</name>
    <name evidence="12" type="ORF">COV85_03500</name>
</gene>
<dbReference type="Gene3D" id="1.10.287.180">
    <property type="entry name" value="Transcription elongation factor, GreA/GreB, N-terminal domain"/>
    <property type="match status" value="1"/>
</dbReference>
<dbReference type="InterPro" id="IPR022691">
    <property type="entry name" value="Tscrpt_elong_fac_GreA/B_N"/>
</dbReference>
<evidence type="ECO:0000256" key="4">
    <source>
        <dbReference type="ARBA" id="ARBA00023125"/>
    </source>
</evidence>
<keyword evidence="4 8" id="KW-0238">DNA-binding</keyword>
<dbReference type="SUPFAM" id="SSF46557">
    <property type="entry name" value="GreA transcript cleavage protein, N-terminal domain"/>
    <property type="match status" value="1"/>
</dbReference>
<dbReference type="InterPro" id="IPR018151">
    <property type="entry name" value="TF_GreA/GreB_CS"/>
</dbReference>
<dbReference type="AlphaFoldDB" id="A0A2H0KPT1"/>
<dbReference type="InterPro" id="IPR036953">
    <property type="entry name" value="GreA/GreB_C_sf"/>
</dbReference>
<evidence type="ECO:0000256" key="2">
    <source>
        <dbReference type="ARBA" id="ARBA00013729"/>
    </source>
</evidence>
<protein>
    <recommendedName>
        <fullName evidence="2 8">Transcription elongation factor GreA</fullName>
    </recommendedName>
    <alternativeName>
        <fullName evidence="7 8">Transcript cleavage factor GreA</fullName>
    </alternativeName>
</protein>
<comment type="similarity">
    <text evidence="1 8 9">Belongs to the GreA/GreB family.</text>
</comment>
<reference evidence="12 13" key="1">
    <citation type="submission" date="2017-09" db="EMBL/GenBank/DDBJ databases">
        <title>Depth-based differentiation of microbial function through sediment-hosted aquifers and enrichment of novel symbionts in the deep terrestrial subsurface.</title>
        <authorList>
            <person name="Probst A.J."/>
            <person name="Ladd B."/>
            <person name="Jarett J.K."/>
            <person name="Geller-Mcgrath D.E."/>
            <person name="Sieber C.M."/>
            <person name="Emerson J.B."/>
            <person name="Anantharaman K."/>
            <person name="Thomas B.C."/>
            <person name="Malmstrom R."/>
            <person name="Stieglmeier M."/>
            <person name="Klingl A."/>
            <person name="Woyke T."/>
            <person name="Ryan C.M."/>
            <person name="Banfield J.F."/>
        </authorList>
    </citation>
    <scope>NUCLEOTIDE SEQUENCE [LARGE SCALE GENOMIC DNA]</scope>
    <source>
        <strain evidence="12">CG11_big_fil_rev_8_21_14_0_20_44_10</strain>
    </source>
</reference>
<dbReference type="FunFam" id="3.10.50.30:FF:000001">
    <property type="entry name" value="Transcription elongation factor GreA"/>
    <property type="match status" value="1"/>
</dbReference>
<keyword evidence="12" id="KW-0251">Elongation factor</keyword>
<dbReference type="EMBL" id="PCVN01000090">
    <property type="protein sequence ID" value="PIQ74178.1"/>
    <property type="molecule type" value="Genomic_DNA"/>
</dbReference>
<evidence type="ECO:0000256" key="1">
    <source>
        <dbReference type="ARBA" id="ARBA00008213"/>
    </source>
</evidence>
<organism evidence="12 13">
    <name type="scientific">Candidatus Portnoybacteria bacterium CG11_big_fil_rev_8_21_14_0_20_44_10</name>
    <dbReference type="NCBI Taxonomy" id="1974818"/>
    <lineage>
        <taxon>Bacteria</taxon>
        <taxon>Candidatus Portnoyibacteriota</taxon>
    </lineage>
</organism>